<gene>
    <name evidence="3" type="primary">LOC138928625</name>
</gene>
<dbReference type="GeneID" id="138928625"/>
<dbReference type="InterPro" id="IPR040676">
    <property type="entry name" value="DUF5641"/>
</dbReference>
<feature type="domain" description="DUF5641" evidence="1">
    <location>
        <begin position="119"/>
        <end position="210"/>
    </location>
</feature>
<keyword evidence="2" id="KW-1185">Reference proteome</keyword>
<accession>A0ABM4GHA8</accession>
<dbReference type="Gene3D" id="3.30.420.10">
    <property type="entry name" value="Ribonuclease H-like superfamily/Ribonuclease H"/>
    <property type="match status" value="1"/>
</dbReference>
<name>A0ABM4GHA8_DROKI</name>
<dbReference type="PANTHER" id="PTHR47331">
    <property type="entry name" value="PHD-TYPE DOMAIN-CONTAINING PROTEIN"/>
    <property type="match status" value="1"/>
</dbReference>
<proteinExistence type="predicted"/>
<evidence type="ECO:0000313" key="3">
    <source>
        <dbReference type="RefSeq" id="XP_070142077.1"/>
    </source>
</evidence>
<dbReference type="Pfam" id="PF18701">
    <property type="entry name" value="DUF5641"/>
    <property type="match status" value="1"/>
</dbReference>
<reference evidence="3" key="2">
    <citation type="submission" date="2025-08" db="UniProtKB">
        <authorList>
            <consortium name="RefSeq"/>
        </authorList>
    </citation>
    <scope>IDENTIFICATION</scope>
    <source>
        <strain evidence="3">14028-0561.14</strain>
        <tissue evidence="3">Whole fly</tissue>
    </source>
</reference>
<sequence length="225" mass="25714">MQQIAISQSQNEEISSFLSSHEVNWHFIPPSAPHFGGIWETGVRSIKLHLKRVVGSSALTFEEYSTLLIQIEGLLNSRPLCAPSDHSLNPLTPSHFLTGQPLTSVPEPSVLDVNINRLQRWRQLQAKIQGFWKRWNLEYVNTLQARTKWQQDAQNIAMDTLVVLKEPNQPRSKWLLGRVVEMHPGQDQRVRVVTVKTARGTYKRPITKIASFELNSRSGGRYVEK</sequence>
<dbReference type="Proteomes" id="UP001652661">
    <property type="component" value="Chromosome 2L"/>
</dbReference>
<dbReference type="RefSeq" id="XP_070142077.1">
    <property type="nucleotide sequence ID" value="XM_070285976.1"/>
</dbReference>
<organism evidence="2 3">
    <name type="scientific">Drosophila kikkawai</name>
    <name type="common">Fruit fly</name>
    <dbReference type="NCBI Taxonomy" id="30033"/>
    <lineage>
        <taxon>Eukaryota</taxon>
        <taxon>Metazoa</taxon>
        <taxon>Ecdysozoa</taxon>
        <taxon>Arthropoda</taxon>
        <taxon>Hexapoda</taxon>
        <taxon>Insecta</taxon>
        <taxon>Pterygota</taxon>
        <taxon>Neoptera</taxon>
        <taxon>Endopterygota</taxon>
        <taxon>Diptera</taxon>
        <taxon>Brachycera</taxon>
        <taxon>Muscomorpha</taxon>
        <taxon>Ephydroidea</taxon>
        <taxon>Drosophilidae</taxon>
        <taxon>Drosophila</taxon>
        <taxon>Sophophora</taxon>
    </lineage>
</organism>
<evidence type="ECO:0000259" key="1">
    <source>
        <dbReference type="Pfam" id="PF18701"/>
    </source>
</evidence>
<protein>
    <recommendedName>
        <fullName evidence="1">DUF5641 domain-containing protein</fullName>
    </recommendedName>
</protein>
<dbReference type="InterPro" id="IPR036397">
    <property type="entry name" value="RNaseH_sf"/>
</dbReference>
<evidence type="ECO:0000313" key="2">
    <source>
        <dbReference type="Proteomes" id="UP001652661"/>
    </source>
</evidence>
<reference evidence="2" key="1">
    <citation type="submission" date="2025-05" db="UniProtKB">
        <authorList>
            <consortium name="RefSeq"/>
        </authorList>
    </citation>
    <scope>NUCLEOTIDE SEQUENCE [LARGE SCALE GENOMIC DNA]</scope>
    <source>
        <strain evidence="2">14028-0561.14</strain>
    </source>
</reference>